<accession>A0A645IW97</accession>
<organism evidence="1">
    <name type="scientific">bioreactor metagenome</name>
    <dbReference type="NCBI Taxonomy" id="1076179"/>
    <lineage>
        <taxon>unclassified sequences</taxon>
        <taxon>metagenomes</taxon>
        <taxon>ecological metagenomes</taxon>
    </lineage>
</organism>
<dbReference type="EMBL" id="VSSQ01124066">
    <property type="protein sequence ID" value="MPN55150.1"/>
    <property type="molecule type" value="Genomic_DNA"/>
</dbReference>
<reference evidence="1" key="1">
    <citation type="submission" date="2019-08" db="EMBL/GenBank/DDBJ databases">
        <authorList>
            <person name="Kucharzyk K."/>
            <person name="Murdoch R.W."/>
            <person name="Higgins S."/>
            <person name="Loffler F."/>
        </authorList>
    </citation>
    <scope>NUCLEOTIDE SEQUENCE</scope>
</reference>
<name>A0A645IW97_9ZZZZ</name>
<dbReference type="AlphaFoldDB" id="A0A645IW97"/>
<sequence>MLLFVKVDVRIVGYHLMCQWFMIQKALYQAAFQKMRLYYFRDVFHCHTGIKSSLRIDYYQRAIFAKAMAAGFYNHYLISQSLVLNLFLKSQFHFFRPCRFAASTRTDKDVRSNMLHVVFLPL</sequence>
<comment type="caution">
    <text evidence="1">The sequence shown here is derived from an EMBL/GenBank/DDBJ whole genome shotgun (WGS) entry which is preliminary data.</text>
</comment>
<protein>
    <submittedName>
        <fullName evidence="1">Uncharacterized protein</fullName>
    </submittedName>
</protein>
<evidence type="ECO:0000313" key="1">
    <source>
        <dbReference type="EMBL" id="MPN55150.1"/>
    </source>
</evidence>
<gene>
    <name evidence="1" type="ORF">SDC9_202829</name>
</gene>
<proteinExistence type="predicted"/>